<sequence>MKDIDASTKIDDDSDEPLLPAEHNPPRHTFLQYYALDSLTSRPSNTHCQTPTVRLEWRSLSLEARENYITAIQCLSKRPSRLGLNTTRYDDFVYSHLNVSGDTHDAPILLPWHRLYVQRYEDALRSECDYEDPLPYWDWTLDTSNPAHSPVWSSRFGLGGNGTEPKNCLTDGPLASMKPQYPEPHCLRRNFTGENMHAAEYTSAIIEDIISNASTYHDFRLRLERGPHRFVHVGIGGEMPTLWSSNGILIAFLRCFRYAALND</sequence>
<gene>
    <name evidence="5" type="ORF">UA08_06306</name>
</gene>
<keyword evidence="2" id="KW-0186">Copper</keyword>
<dbReference type="GO" id="GO:0046872">
    <property type="term" value="F:metal ion binding"/>
    <property type="evidence" value="ECO:0007669"/>
    <property type="project" value="UniProtKB-KW"/>
</dbReference>
<dbReference type="AlphaFoldDB" id="A0A225AUA1"/>
<evidence type="ECO:0000313" key="6">
    <source>
        <dbReference type="Proteomes" id="UP000214365"/>
    </source>
</evidence>
<dbReference type="GO" id="GO:0016491">
    <property type="term" value="F:oxidoreductase activity"/>
    <property type="evidence" value="ECO:0007669"/>
    <property type="project" value="InterPro"/>
</dbReference>
<dbReference type="GeneID" id="31006062"/>
<name>A0A225AUA1_TALAT</name>
<dbReference type="PANTHER" id="PTHR11474">
    <property type="entry name" value="TYROSINASE FAMILY MEMBER"/>
    <property type="match status" value="1"/>
</dbReference>
<dbReference type="SUPFAM" id="SSF48056">
    <property type="entry name" value="Di-copper centre-containing domain"/>
    <property type="match status" value="1"/>
</dbReference>
<dbReference type="RefSeq" id="XP_020118637.1">
    <property type="nucleotide sequence ID" value="XM_020268615.1"/>
</dbReference>
<evidence type="ECO:0000256" key="3">
    <source>
        <dbReference type="SAM" id="MobiDB-lite"/>
    </source>
</evidence>
<feature type="domain" description="Tyrosinase copper-binding" evidence="4">
    <location>
        <begin position="87"/>
        <end position="245"/>
    </location>
</feature>
<dbReference type="Proteomes" id="UP000214365">
    <property type="component" value="Unassembled WGS sequence"/>
</dbReference>
<comment type="caution">
    <text evidence="5">The sequence shown here is derived from an EMBL/GenBank/DDBJ whole genome shotgun (WGS) entry which is preliminary data.</text>
</comment>
<dbReference type="InterPro" id="IPR050316">
    <property type="entry name" value="Tyrosinase/Hemocyanin"/>
</dbReference>
<reference evidence="5 6" key="1">
    <citation type="submission" date="2015-06" db="EMBL/GenBank/DDBJ databases">
        <title>Talaromyces atroroseus IBT 11181 draft genome.</title>
        <authorList>
            <person name="Rasmussen K.B."/>
            <person name="Rasmussen S."/>
            <person name="Petersen B."/>
            <person name="Sicheritz-Ponten T."/>
            <person name="Mortensen U.H."/>
            <person name="Thrane U."/>
        </authorList>
    </citation>
    <scope>NUCLEOTIDE SEQUENCE [LARGE SCALE GENOMIC DNA]</scope>
    <source>
        <strain evidence="5 6">IBT 11181</strain>
    </source>
</reference>
<dbReference type="STRING" id="1441469.A0A225AUA1"/>
<dbReference type="OrthoDB" id="6132182at2759"/>
<dbReference type="Pfam" id="PF00264">
    <property type="entry name" value="Tyrosinase"/>
    <property type="match status" value="1"/>
</dbReference>
<dbReference type="InterPro" id="IPR008922">
    <property type="entry name" value="Di-copper_centre_dom_sf"/>
</dbReference>
<evidence type="ECO:0000313" key="5">
    <source>
        <dbReference type="EMBL" id="OKL58516.1"/>
    </source>
</evidence>
<dbReference type="PANTHER" id="PTHR11474:SF126">
    <property type="entry name" value="TYROSINASE-LIKE PROTEIN TYR-1-RELATED"/>
    <property type="match status" value="1"/>
</dbReference>
<dbReference type="InterPro" id="IPR002227">
    <property type="entry name" value="Tyrosinase_Cu-bd"/>
</dbReference>
<evidence type="ECO:0000259" key="4">
    <source>
        <dbReference type="Pfam" id="PF00264"/>
    </source>
</evidence>
<evidence type="ECO:0000256" key="2">
    <source>
        <dbReference type="ARBA" id="ARBA00023008"/>
    </source>
</evidence>
<feature type="compositionally biased region" description="Basic and acidic residues" evidence="3">
    <location>
        <begin position="1"/>
        <end position="11"/>
    </location>
</feature>
<dbReference type="PRINTS" id="PR00092">
    <property type="entry name" value="TYROSINASE"/>
</dbReference>
<evidence type="ECO:0000256" key="1">
    <source>
        <dbReference type="ARBA" id="ARBA00022723"/>
    </source>
</evidence>
<proteinExistence type="predicted"/>
<feature type="region of interest" description="Disordered" evidence="3">
    <location>
        <begin position="1"/>
        <end position="25"/>
    </location>
</feature>
<accession>A0A225AUA1</accession>
<protein>
    <recommendedName>
        <fullName evidence="4">Tyrosinase copper-binding domain-containing protein</fullName>
    </recommendedName>
</protein>
<keyword evidence="6" id="KW-1185">Reference proteome</keyword>
<dbReference type="EMBL" id="LFMY01000009">
    <property type="protein sequence ID" value="OKL58516.1"/>
    <property type="molecule type" value="Genomic_DNA"/>
</dbReference>
<organism evidence="5 6">
    <name type="scientific">Talaromyces atroroseus</name>
    <dbReference type="NCBI Taxonomy" id="1441469"/>
    <lineage>
        <taxon>Eukaryota</taxon>
        <taxon>Fungi</taxon>
        <taxon>Dikarya</taxon>
        <taxon>Ascomycota</taxon>
        <taxon>Pezizomycotina</taxon>
        <taxon>Eurotiomycetes</taxon>
        <taxon>Eurotiomycetidae</taxon>
        <taxon>Eurotiales</taxon>
        <taxon>Trichocomaceae</taxon>
        <taxon>Talaromyces</taxon>
        <taxon>Talaromyces sect. Trachyspermi</taxon>
    </lineage>
</organism>
<keyword evidence="1" id="KW-0479">Metal-binding</keyword>
<dbReference type="Gene3D" id="1.10.1280.10">
    <property type="entry name" value="Di-copper center containing domain from catechol oxidase"/>
    <property type="match status" value="1"/>
</dbReference>